<dbReference type="EMBL" id="JXTC01000072">
    <property type="protein sequence ID" value="PON91734.1"/>
    <property type="molecule type" value="Genomic_DNA"/>
</dbReference>
<keyword evidence="1" id="KW-1133">Transmembrane helix</keyword>
<name>A0A2P5F1R5_TREOI</name>
<protein>
    <recommendedName>
        <fullName evidence="4">Transmembrane protein</fullName>
    </recommendedName>
</protein>
<keyword evidence="3" id="KW-1185">Reference proteome</keyword>
<sequence length="136" mass="14915">MVKSSTPDVSFANSFRHASSFNSSRWRDPTVPMIDATFLLLVVAIILLPWAPTLKGILILSQKSSFSFQISSKTIRNFFSFNSSCILTCSTSKPPTSQAFLVIASRTDLVTLQTSNSSETQTHALRAKYSLTSSSL</sequence>
<keyword evidence="1" id="KW-0812">Transmembrane</keyword>
<dbReference type="InParanoid" id="A0A2P5F1R5"/>
<organism evidence="2 3">
    <name type="scientific">Trema orientale</name>
    <name type="common">Charcoal tree</name>
    <name type="synonym">Celtis orientalis</name>
    <dbReference type="NCBI Taxonomy" id="63057"/>
    <lineage>
        <taxon>Eukaryota</taxon>
        <taxon>Viridiplantae</taxon>
        <taxon>Streptophyta</taxon>
        <taxon>Embryophyta</taxon>
        <taxon>Tracheophyta</taxon>
        <taxon>Spermatophyta</taxon>
        <taxon>Magnoliopsida</taxon>
        <taxon>eudicotyledons</taxon>
        <taxon>Gunneridae</taxon>
        <taxon>Pentapetalae</taxon>
        <taxon>rosids</taxon>
        <taxon>fabids</taxon>
        <taxon>Rosales</taxon>
        <taxon>Cannabaceae</taxon>
        <taxon>Trema</taxon>
    </lineage>
</organism>
<proteinExistence type="predicted"/>
<keyword evidence="1" id="KW-0472">Membrane</keyword>
<dbReference type="AlphaFoldDB" id="A0A2P5F1R5"/>
<evidence type="ECO:0000313" key="2">
    <source>
        <dbReference type="EMBL" id="PON91734.1"/>
    </source>
</evidence>
<gene>
    <name evidence="2" type="ORF">TorRG33x02_125650</name>
</gene>
<evidence type="ECO:0000256" key="1">
    <source>
        <dbReference type="SAM" id="Phobius"/>
    </source>
</evidence>
<accession>A0A2P5F1R5</accession>
<dbReference type="Proteomes" id="UP000237000">
    <property type="component" value="Unassembled WGS sequence"/>
</dbReference>
<evidence type="ECO:0000313" key="3">
    <source>
        <dbReference type="Proteomes" id="UP000237000"/>
    </source>
</evidence>
<feature type="transmembrane region" description="Helical" evidence="1">
    <location>
        <begin position="36"/>
        <end position="60"/>
    </location>
</feature>
<evidence type="ECO:0008006" key="4">
    <source>
        <dbReference type="Google" id="ProtNLM"/>
    </source>
</evidence>
<reference evidence="3" key="1">
    <citation type="submission" date="2016-06" db="EMBL/GenBank/DDBJ databases">
        <title>Parallel loss of symbiosis genes in relatives of nitrogen-fixing non-legume Parasponia.</title>
        <authorList>
            <person name="Van Velzen R."/>
            <person name="Holmer R."/>
            <person name="Bu F."/>
            <person name="Rutten L."/>
            <person name="Van Zeijl A."/>
            <person name="Liu W."/>
            <person name="Santuari L."/>
            <person name="Cao Q."/>
            <person name="Sharma T."/>
            <person name="Shen D."/>
            <person name="Roswanjaya Y."/>
            <person name="Wardhani T."/>
            <person name="Kalhor M.S."/>
            <person name="Jansen J."/>
            <person name="Van den Hoogen J."/>
            <person name="Gungor B."/>
            <person name="Hartog M."/>
            <person name="Hontelez J."/>
            <person name="Verver J."/>
            <person name="Yang W.-C."/>
            <person name="Schijlen E."/>
            <person name="Repin R."/>
            <person name="Schilthuizen M."/>
            <person name="Schranz E."/>
            <person name="Heidstra R."/>
            <person name="Miyata K."/>
            <person name="Fedorova E."/>
            <person name="Kohlen W."/>
            <person name="Bisseling T."/>
            <person name="Smit S."/>
            <person name="Geurts R."/>
        </authorList>
    </citation>
    <scope>NUCLEOTIDE SEQUENCE [LARGE SCALE GENOMIC DNA]</scope>
    <source>
        <strain evidence="3">cv. RG33-2</strain>
    </source>
</reference>
<comment type="caution">
    <text evidence="2">The sequence shown here is derived from an EMBL/GenBank/DDBJ whole genome shotgun (WGS) entry which is preliminary data.</text>
</comment>